<dbReference type="EMBL" id="FORP01000001">
    <property type="protein sequence ID" value="SFI76699.1"/>
    <property type="molecule type" value="Genomic_DNA"/>
</dbReference>
<dbReference type="OrthoDB" id="156718at2"/>
<evidence type="ECO:0008006" key="4">
    <source>
        <dbReference type="Google" id="ProtNLM"/>
    </source>
</evidence>
<dbReference type="InterPro" id="IPR025498">
    <property type="entry name" value="DUF4389"/>
</dbReference>
<dbReference type="STRING" id="115433.SAMN05421835_101719"/>
<keyword evidence="3" id="KW-1185">Reference proteome</keyword>
<feature type="transmembrane region" description="Helical" evidence="1">
    <location>
        <begin position="125"/>
        <end position="144"/>
    </location>
</feature>
<organism evidence="2 3">
    <name type="scientific">Amycolatopsis sacchari</name>
    <dbReference type="NCBI Taxonomy" id="115433"/>
    <lineage>
        <taxon>Bacteria</taxon>
        <taxon>Bacillati</taxon>
        <taxon>Actinomycetota</taxon>
        <taxon>Actinomycetes</taxon>
        <taxon>Pseudonocardiales</taxon>
        <taxon>Pseudonocardiaceae</taxon>
        <taxon>Amycolatopsis</taxon>
    </lineage>
</organism>
<evidence type="ECO:0000313" key="3">
    <source>
        <dbReference type="Proteomes" id="UP000199025"/>
    </source>
</evidence>
<feature type="transmembrane region" description="Helical" evidence="1">
    <location>
        <begin position="417"/>
        <end position="441"/>
    </location>
</feature>
<keyword evidence="1" id="KW-0812">Transmembrane</keyword>
<keyword evidence="1" id="KW-1133">Transmembrane helix</keyword>
<dbReference type="Pfam" id="PF14333">
    <property type="entry name" value="DUF4389"/>
    <property type="match status" value="2"/>
</dbReference>
<dbReference type="RefSeq" id="WP_091504173.1">
    <property type="nucleotide sequence ID" value="NZ_FORP01000001.1"/>
</dbReference>
<dbReference type="Proteomes" id="UP000199025">
    <property type="component" value="Unassembled WGS sequence"/>
</dbReference>
<feature type="transmembrane region" description="Helical" evidence="1">
    <location>
        <begin position="35"/>
        <end position="58"/>
    </location>
</feature>
<feature type="transmembrane region" description="Helical" evidence="1">
    <location>
        <begin position="156"/>
        <end position="175"/>
    </location>
</feature>
<feature type="transmembrane region" description="Helical" evidence="1">
    <location>
        <begin position="242"/>
        <end position="268"/>
    </location>
</feature>
<reference evidence="2 3" key="1">
    <citation type="submission" date="2016-10" db="EMBL/GenBank/DDBJ databases">
        <authorList>
            <person name="de Groot N.N."/>
        </authorList>
    </citation>
    <scope>NUCLEOTIDE SEQUENCE [LARGE SCALE GENOMIC DNA]</scope>
    <source>
        <strain evidence="2 3">DSM 44468</strain>
    </source>
</reference>
<keyword evidence="1" id="KW-0472">Membrane</keyword>
<gene>
    <name evidence="2" type="ORF">SAMN05421835_101719</name>
</gene>
<dbReference type="AlphaFoldDB" id="A0A1I3KVZ9"/>
<protein>
    <recommendedName>
        <fullName evidence="4">DUF4389 domain-containing protein</fullName>
    </recommendedName>
</protein>
<sequence>MTAPAPYPVRVEARPDPVLSRWLWLVKWLLALPHYFVLAFLWFAFAALTVVAFFAILFTGRYPRAIFDFNVGVLRWTWRVQYYAYAALGTDQYPPFTLAEVPEYPARLDVAYPERLSHGLVLVKWLLAFPHLVVTGLFVGGGVWLAGTDRGGNFDWAAGGLVGVLVLVAAVVLLFTGRYPRPIHDFVVGMDRWVIRVGAYLALMTDEYPPFRLDLGGEDTGGSLGGPHEARPSQHRWTAGRVVSVVAGAVLALTAMGLLTGGAALLWADRTGRDADGYLSASNTFTTGTYALITEPSGPVPFTAAVGDVRVRVAAADPASAVFVGVAPAGQVRDYLAGVNYVTLRGLSGRDTTVHNGSAPAVPPQDTRIWTARASGTGTQTVRLPATGGDWTLVVMNLNGAPGLAVRAEIGATAPGLGWIATGVLVTGAVLLAGGAVLVAVPVHRASKQLQNL</sequence>
<accession>A0A1I3KVZ9</accession>
<name>A0A1I3KVZ9_9PSEU</name>
<proteinExistence type="predicted"/>
<evidence type="ECO:0000313" key="2">
    <source>
        <dbReference type="EMBL" id="SFI76699.1"/>
    </source>
</evidence>
<evidence type="ECO:0000256" key="1">
    <source>
        <dbReference type="SAM" id="Phobius"/>
    </source>
</evidence>